<keyword evidence="6" id="KW-0732">Signal</keyword>
<dbReference type="Proteomes" id="UP000224634">
    <property type="component" value="Unassembled WGS sequence"/>
</dbReference>
<comment type="cofactor">
    <cofactor evidence="1">
        <name>Cu(2+)</name>
        <dbReference type="ChEBI" id="CHEBI:29036"/>
    </cofactor>
</comment>
<protein>
    <recommendedName>
        <fullName evidence="7">Auxiliary Activity family 9 catalytic domain-containing protein</fullName>
    </recommendedName>
</protein>
<feature type="chain" id="PRO_5012405877" description="Auxiliary Activity family 9 catalytic domain-containing protein" evidence="6">
    <location>
        <begin position="22"/>
        <end position="404"/>
    </location>
</feature>
<accession>A0A2B7X7M2</accession>
<dbReference type="PANTHER" id="PTHR33353">
    <property type="entry name" value="PUTATIVE (AFU_ORTHOLOGUE AFUA_1G12560)-RELATED"/>
    <property type="match status" value="1"/>
</dbReference>
<feature type="compositionally biased region" description="Low complexity" evidence="5">
    <location>
        <begin position="325"/>
        <end position="341"/>
    </location>
</feature>
<dbReference type="InterPro" id="IPR049892">
    <property type="entry name" value="AA9"/>
</dbReference>
<evidence type="ECO:0000313" key="9">
    <source>
        <dbReference type="Proteomes" id="UP000224634"/>
    </source>
</evidence>
<feature type="region of interest" description="Disordered" evidence="5">
    <location>
        <begin position="322"/>
        <end position="363"/>
    </location>
</feature>
<organism evidence="8 9">
    <name type="scientific">Polytolypa hystricis (strain UAMH7299)</name>
    <dbReference type="NCBI Taxonomy" id="1447883"/>
    <lineage>
        <taxon>Eukaryota</taxon>
        <taxon>Fungi</taxon>
        <taxon>Dikarya</taxon>
        <taxon>Ascomycota</taxon>
        <taxon>Pezizomycotina</taxon>
        <taxon>Eurotiomycetes</taxon>
        <taxon>Eurotiomycetidae</taxon>
        <taxon>Onygenales</taxon>
        <taxon>Onygenales incertae sedis</taxon>
        <taxon>Polytolypa</taxon>
    </lineage>
</organism>
<dbReference type="Pfam" id="PF03443">
    <property type="entry name" value="AA9"/>
    <property type="match status" value="1"/>
</dbReference>
<sequence length="404" mass="42471">MSILKPSLLLGALASLSLVDAHGYVTGIVADGQYHGGYLVDSYPYTNTPPDVVAWSSGATDLGFVDGSGYSSPDIICHRSSEPGALSAEVAAGGSIELQWTEWPESHHGPVIDYLANCNGDCSSVDKTQLKFFKISEAGLIDGSSPPGNWASDDLIRNNQSWTLTIPESVAPGNYVLRHEIIALHSAGDNNGAQNYPQCFNLKITGSGTQNPEGVLGTSLYTNTDPGIKIGIYQPLASYEIPGPALIGGGDSNPAPTAAPTEAPTEAPEAPTEAPIIEVPTEAPPAPTEPAVPSYSAVPFPPTETTTVVEQPPVVTKTMTTIVRPTDAQPTGTQPTATQPTNPQPTPPGTLPGDGCPKNNVGPVELDLDSMTTTELRDLAFNALQRLFTPRRQARRHSRQFGEA</sequence>
<comment type="subcellular location">
    <subcellularLocation>
        <location evidence="2">Secreted</location>
    </subcellularLocation>
</comment>
<evidence type="ECO:0000256" key="3">
    <source>
        <dbReference type="ARBA" id="ARBA00022525"/>
    </source>
</evidence>
<evidence type="ECO:0000256" key="2">
    <source>
        <dbReference type="ARBA" id="ARBA00004613"/>
    </source>
</evidence>
<dbReference type="EMBL" id="PDNA01000194">
    <property type="protein sequence ID" value="PGH04899.1"/>
    <property type="molecule type" value="Genomic_DNA"/>
</dbReference>
<keyword evidence="9" id="KW-1185">Reference proteome</keyword>
<evidence type="ECO:0000256" key="1">
    <source>
        <dbReference type="ARBA" id="ARBA00001973"/>
    </source>
</evidence>
<name>A0A2B7X7M2_POLH7</name>
<evidence type="ECO:0000313" key="8">
    <source>
        <dbReference type="EMBL" id="PGH04899.1"/>
    </source>
</evidence>
<dbReference type="CDD" id="cd21175">
    <property type="entry name" value="LPMO_AA9"/>
    <property type="match status" value="1"/>
</dbReference>
<feature type="region of interest" description="Disordered" evidence="5">
    <location>
        <begin position="244"/>
        <end position="272"/>
    </location>
</feature>
<feature type="signal peptide" evidence="6">
    <location>
        <begin position="1"/>
        <end position="21"/>
    </location>
</feature>
<evidence type="ECO:0000256" key="6">
    <source>
        <dbReference type="SAM" id="SignalP"/>
    </source>
</evidence>
<evidence type="ECO:0000256" key="4">
    <source>
        <dbReference type="ARBA" id="ARBA00023157"/>
    </source>
</evidence>
<dbReference type="InterPro" id="IPR005103">
    <property type="entry name" value="AA9_LPMO"/>
</dbReference>
<keyword evidence="4" id="KW-1015">Disulfide bond</keyword>
<keyword evidence="3" id="KW-0964">Secreted</keyword>
<evidence type="ECO:0000256" key="5">
    <source>
        <dbReference type="SAM" id="MobiDB-lite"/>
    </source>
</evidence>
<comment type="caution">
    <text evidence="8">The sequence shown here is derived from an EMBL/GenBank/DDBJ whole genome shotgun (WGS) entry which is preliminary data.</text>
</comment>
<feature type="domain" description="Auxiliary Activity family 9 catalytic" evidence="7">
    <location>
        <begin position="22"/>
        <end position="236"/>
    </location>
</feature>
<dbReference type="PANTHER" id="PTHR33353:SF34">
    <property type="entry name" value="ENDO-BETA-1,4-GLUCANASE D"/>
    <property type="match status" value="1"/>
</dbReference>
<gene>
    <name evidence="8" type="ORF">AJ80_08448</name>
</gene>
<dbReference type="STRING" id="1447883.A0A2B7X7M2"/>
<proteinExistence type="predicted"/>
<feature type="compositionally biased region" description="Low complexity" evidence="5">
    <location>
        <begin position="254"/>
        <end position="272"/>
    </location>
</feature>
<evidence type="ECO:0000259" key="7">
    <source>
        <dbReference type="Pfam" id="PF03443"/>
    </source>
</evidence>
<dbReference type="OrthoDB" id="4183904at2759"/>
<reference evidence="8 9" key="1">
    <citation type="submission" date="2017-10" db="EMBL/GenBank/DDBJ databases">
        <title>Comparative genomics in systemic dimorphic fungi from Ajellomycetaceae.</title>
        <authorList>
            <person name="Munoz J.F."/>
            <person name="Mcewen J.G."/>
            <person name="Clay O.K."/>
            <person name="Cuomo C.A."/>
        </authorList>
    </citation>
    <scope>NUCLEOTIDE SEQUENCE [LARGE SCALE GENOMIC DNA]</scope>
    <source>
        <strain evidence="8 9">UAMH7299</strain>
    </source>
</reference>
<dbReference type="GO" id="GO:0005576">
    <property type="term" value="C:extracellular region"/>
    <property type="evidence" value="ECO:0007669"/>
    <property type="project" value="UniProtKB-SubCell"/>
</dbReference>
<dbReference type="Gene3D" id="2.70.50.70">
    <property type="match status" value="1"/>
</dbReference>
<dbReference type="AlphaFoldDB" id="A0A2B7X7M2"/>